<sequence length="171" mass="19481">MCQPNVTCTAANQHEYIDNYVCTRTSHPLIAPSDFSKRMKDARKSFPSGHASFSIYVAIFMLLYLEFRMHFQHTRLVRHLVQTGIVAWAIWVCCSRISDYKHRYADVAGGMIIGTVVAVLTFRLLYQSTRCQVDSSQKTSNDIHSMEAPSNDTPPSNRVNSEHSLKHETLQ</sequence>
<keyword evidence="10" id="KW-1185">Reference proteome</keyword>
<dbReference type="PANTHER" id="PTHR10165:SF103">
    <property type="entry name" value="PHOSPHOLIPID PHOSPHATASE HOMOLOG 1.2 HOMOLOG"/>
    <property type="match status" value="1"/>
</dbReference>
<feature type="compositionally biased region" description="Polar residues" evidence="6">
    <location>
        <begin position="137"/>
        <end position="159"/>
    </location>
</feature>
<feature type="domain" description="Phosphatidic acid phosphatase type 2/haloperoxidase" evidence="8">
    <location>
        <begin position="6"/>
        <end position="122"/>
    </location>
</feature>
<dbReference type="Pfam" id="PF01569">
    <property type="entry name" value="PAP2"/>
    <property type="match status" value="1"/>
</dbReference>
<proteinExistence type="inferred from homology"/>
<dbReference type="SUPFAM" id="SSF48317">
    <property type="entry name" value="Acid phosphatase/Vanadium-dependent haloperoxidase"/>
    <property type="match status" value="1"/>
</dbReference>
<dbReference type="PANTHER" id="PTHR10165">
    <property type="entry name" value="LIPID PHOSPHATE PHOSPHATASE"/>
    <property type="match status" value="1"/>
</dbReference>
<dbReference type="Proteomes" id="UP000007875">
    <property type="component" value="Unassembled WGS sequence"/>
</dbReference>
<evidence type="ECO:0000256" key="3">
    <source>
        <dbReference type="ARBA" id="ARBA00022692"/>
    </source>
</evidence>
<comment type="similarity">
    <text evidence="2">Belongs to the PA-phosphatase related phosphoesterase family.</text>
</comment>
<evidence type="ECO:0000256" key="6">
    <source>
        <dbReference type="SAM" id="MobiDB-lite"/>
    </source>
</evidence>
<dbReference type="InterPro" id="IPR000326">
    <property type="entry name" value="PAP2/HPO"/>
</dbReference>
<dbReference type="eggNOG" id="KOG3030">
    <property type="taxonomic scope" value="Eukaryota"/>
</dbReference>
<protein>
    <recommendedName>
        <fullName evidence="8">Phosphatidic acid phosphatase type 2/haloperoxidase domain-containing protein</fullName>
    </recommendedName>
</protein>
<feature type="compositionally biased region" description="Basic and acidic residues" evidence="6">
    <location>
        <begin position="160"/>
        <end position="171"/>
    </location>
</feature>
<feature type="region of interest" description="Disordered" evidence="6">
    <location>
        <begin position="137"/>
        <end position="171"/>
    </location>
</feature>
<evidence type="ECO:0000313" key="9">
    <source>
        <dbReference type="Ensembl" id="ENSCSAVP00000010458.1"/>
    </source>
</evidence>
<dbReference type="GO" id="GO:0008195">
    <property type="term" value="F:phosphatidate phosphatase activity"/>
    <property type="evidence" value="ECO:0007669"/>
    <property type="project" value="TreeGrafter"/>
</dbReference>
<dbReference type="InParanoid" id="H2YYP7"/>
<dbReference type="STRING" id="51511.ENSCSAVP00000010458"/>
<reference evidence="9" key="3">
    <citation type="submission" date="2025-09" db="UniProtKB">
        <authorList>
            <consortium name="Ensembl"/>
        </authorList>
    </citation>
    <scope>IDENTIFICATION</scope>
</reference>
<dbReference type="GO" id="GO:0046839">
    <property type="term" value="P:phospholipid dephosphorylation"/>
    <property type="evidence" value="ECO:0007669"/>
    <property type="project" value="TreeGrafter"/>
</dbReference>
<dbReference type="Gene3D" id="1.20.144.10">
    <property type="entry name" value="Phosphatidic acid phosphatase type 2/haloperoxidase"/>
    <property type="match status" value="1"/>
</dbReference>
<comment type="subcellular location">
    <subcellularLocation>
        <location evidence="1">Membrane</location>
        <topology evidence="1">Multi-pass membrane protein</topology>
    </subcellularLocation>
</comment>
<dbReference type="GO" id="GO:0006644">
    <property type="term" value="P:phospholipid metabolic process"/>
    <property type="evidence" value="ECO:0007669"/>
    <property type="project" value="InterPro"/>
</dbReference>
<keyword evidence="3 7" id="KW-0812">Transmembrane</keyword>
<name>H2YYP7_CIOSA</name>
<dbReference type="GO" id="GO:0005886">
    <property type="term" value="C:plasma membrane"/>
    <property type="evidence" value="ECO:0007669"/>
    <property type="project" value="TreeGrafter"/>
</dbReference>
<feature type="transmembrane region" description="Helical" evidence="7">
    <location>
        <begin position="49"/>
        <end position="67"/>
    </location>
</feature>
<keyword evidence="4 7" id="KW-1133">Transmembrane helix</keyword>
<dbReference type="AlphaFoldDB" id="H2YYP7"/>
<evidence type="ECO:0000256" key="7">
    <source>
        <dbReference type="SAM" id="Phobius"/>
    </source>
</evidence>
<evidence type="ECO:0000256" key="5">
    <source>
        <dbReference type="ARBA" id="ARBA00023136"/>
    </source>
</evidence>
<dbReference type="GeneTree" id="ENSGT00940000170275"/>
<keyword evidence="5 7" id="KW-0472">Membrane</keyword>
<dbReference type="HOGENOM" id="CLU_1562351_0_0_1"/>
<evidence type="ECO:0000256" key="1">
    <source>
        <dbReference type="ARBA" id="ARBA00004141"/>
    </source>
</evidence>
<dbReference type="SMART" id="SM00014">
    <property type="entry name" value="acidPPc"/>
    <property type="match status" value="1"/>
</dbReference>
<evidence type="ECO:0000256" key="4">
    <source>
        <dbReference type="ARBA" id="ARBA00022989"/>
    </source>
</evidence>
<organism evidence="9 10">
    <name type="scientific">Ciona savignyi</name>
    <name type="common">Pacific transparent sea squirt</name>
    <dbReference type="NCBI Taxonomy" id="51511"/>
    <lineage>
        <taxon>Eukaryota</taxon>
        <taxon>Metazoa</taxon>
        <taxon>Chordata</taxon>
        <taxon>Tunicata</taxon>
        <taxon>Ascidiacea</taxon>
        <taxon>Phlebobranchia</taxon>
        <taxon>Cionidae</taxon>
        <taxon>Ciona</taxon>
    </lineage>
</organism>
<dbReference type="GO" id="GO:0007165">
    <property type="term" value="P:signal transduction"/>
    <property type="evidence" value="ECO:0007669"/>
    <property type="project" value="TreeGrafter"/>
</dbReference>
<reference evidence="10" key="1">
    <citation type="submission" date="2003-08" db="EMBL/GenBank/DDBJ databases">
        <authorList>
            <person name="Birren B."/>
            <person name="Nusbaum C."/>
            <person name="Abebe A."/>
            <person name="Abouelleil A."/>
            <person name="Adekoya E."/>
            <person name="Ait-zahra M."/>
            <person name="Allen N."/>
            <person name="Allen T."/>
            <person name="An P."/>
            <person name="Anderson M."/>
            <person name="Anderson S."/>
            <person name="Arachchi H."/>
            <person name="Armbruster J."/>
            <person name="Bachantsang P."/>
            <person name="Baldwin J."/>
            <person name="Barry A."/>
            <person name="Bayul T."/>
            <person name="Blitshsteyn B."/>
            <person name="Bloom T."/>
            <person name="Blye J."/>
            <person name="Boguslavskiy L."/>
            <person name="Borowsky M."/>
            <person name="Boukhgalter B."/>
            <person name="Brunache A."/>
            <person name="Butler J."/>
            <person name="Calixte N."/>
            <person name="Calvo S."/>
            <person name="Camarata J."/>
            <person name="Campo K."/>
            <person name="Chang J."/>
            <person name="Cheshatsang Y."/>
            <person name="Citroen M."/>
            <person name="Collymore A."/>
            <person name="Considine T."/>
            <person name="Cook A."/>
            <person name="Cooke P."/>
            <person name="Corum B."/>
            <person name="Cuomo C."/>
            <person name="David R."/>
            <person name="Dawoe T."/>
            <person name="Degray S."/>
            <person name="Dodge S."/>
            <person name="Dooley K."/>
            <person name="Dorje P."/>
            <person name="Dorjee K."/>
            <person name="Dorris L."/>
            <person name="Duffey N."/>
            <person name="Dupes A."/>
            <person name="Elkins T."/>
            <person name="Engels R."/>
            <person name="Erickson J."/>
            <person name="Farina A."/>
            <person name="Faro S."/>
            <person name="Ferreira P."/>
            <person name="Fischer H."/>
            <person name="Fitzgerald M."/>
            <person name="Foley K."/>
            <person name="Gage D."/>
            <person name="Galagan J."/>
            <person name="Gearin G."/>
            <person name="Gnerre S."/>
            <person name="Gnirke A."/>
            <person name="Goyette A."/>
            <person name="Graham J."/>
            <person name="Grandbois E."/>
            <person name="Gyaltsen K."/>
            <person name="Hafez N."/>
            <person name="Hagopian D."/>
            <person name="Hagos B."/>
            <person name="Hall J."/>
            <person name="Hatcher B."/>
            <person name="Heller A."/>
            <person name="Higgins H."/>
            <person name="Honan T."/>
            <person name="Horn A."/>
            <person name="Houde N."/>
            <person name="Hughes L."/>
            <person name="Hulme W."/>
            <person name="Husby E."/>
            <person name="Iliev I."/>
            <person name="Jaffe D."/>
            <person name="Jones C."/>
            <person name="Kamal M."/>
            <person name="Kamat A."/>
            <person name="Kamvysselis M."/>
            <person name="Karlsson E."/>
            <person name="Kells C."/>
            <person name="Kieu A."/>
            <person name="Kisner P."/>
            <person name="Kodira C."/>
            <person name="Kulbokas E."/>
            <person name="Labutti K."/>
            <person name="Lama D."/>
            <person name="Landers T."/>
            <person name="Leger J."/>
            <person name="Levine S."/>
            <person name="Lewis D."/>
            <person name="Lewis T."/>
            <person name="Lindblad-toh K."/>
            <person name="Liu X."/>
            <person name="Lokyitsang T."/>
            <person name="Lokyitsang Y."/>
            <person name="Lucien O."/>
            <person name="Lui A."/>
            <person name="Ma L.J."/>
            <person name="Mabbitt R."/>
            <person name="Macdonald J."/>
            <person name="Maclean C."/>
            <person name="Major J."/>
            <person name="Manning J."/>
            <person name="Marabella R."/>
            <person name="Maru K."/>
            <person name="Matthews C."/>
            <person name="Mauceli E."/>
            <person name="Mccarthy M."/>
            <person name="Mcdonough S."/>
            <person name="Mcghee T."/>
            <person name="Meldrim J."/>
            <person name="Meneus L."/>
            <person name="Mesirov J."/>
            <person name="Mihalev A."/>
            <person name="Mihova T."/>
            <person name="Mikkelsen T."/>
            <person name="Mlenga V."/>
            <person name="Moru K."/>
            <person name="Mozes J."/>
            <person name="Mulrain L."/>
            <person name="Munson G."/>
            <person name="Naylor J."/>
            <person name="Newes C."/>
            <person name="Nguyen C."/>
            <person name="Nguyen N."/>
            <person name="Nguyen T."/>
            <person name="Nicol R."/>
            <person name="Nielsen C."/>
            <person name="Nizzari M."/>
            <person name="Norbu C."/>
            <person name="Norbu N."/>
            <person name="O'donnell P."/>
            <person name="Okoawo O."/>
            <person name="O'leary S."/>
            <person name="Omotosho B."/>
            <person name="O'neill K."/>
            <person name="Osman S."/>
            <person name="Parker S."/>
            <person name="Perrin D."/>
            <person name="Phunkhang P."/>
            <person name="Piqani B."/>
            <person name="Purcell S."/>
            <person name="Rachupka T."/>
            <person name="Ramasamy U."/>
            <person name="Rameau R."/>
            <person name="Ray V."/>
            <person name="Raymond C."/>
            <person name="Retta R."/>
            <person name="Richardson S."/>
            <person name="Rise C."/>
            <person name="Rodriguez J."/>
            <person name="Rogers J."/>
            <person name="Rogov P."/>
            <person name="Rutman M."/>
            <person name="Schupbach R."/>
            <person name="Seaman C."/>
            <person name="Settipalli S."/>
            <person name="Sharpe T."/>
            <person name="Sheridan J."/>
            <person name="Sherpa N."/>
            <person name="Shi J."/>
            <person name="Smirnov S."/>
            <person name="Smith C."/>
            <person name="Sougnez C."/>
            <person name="Spencer B."/>
            <person name="Stalker J."/>
            <person name="Stange-thomann N."/>
            <person name="Stavropoulos S."/>
            <person name="Stetson K."/>
            <person name="Stone C."/>
            <person name="Stone S."/>
            <person name="Stubbs M."/>
            <person name="Talamas J."/>
            <person name="Tchuinga P."/>
            <person name="Tenzing P."/>
            <person name="Tesfaye S."/>
            <person name="Theodore J."/>
            <person name="Thoulutsang Y."/>
            <person name="Topham K."/>
            <person name="Towey S."/>
            <person name="Tsamla T."/>
            <person name="Tsomo N."/>
            <person name="Vallee D."/>
            <person name="Vassiliev H."/>
            <person name="Venkataraman V."/>
            <person name="Vinson J."/>
            <person name="Vo A."/>
            <person name="Wade C."/>
            <person name="Wang S."/>
            <person name="Wangchuk T."/>
            <person name="Wangdi T."/>
            <person name="Whittaker C."/>
            <person name="Wilkinson J."/>
            <person name="Wu Y."/>
            <person name="Wyman D."/>
            <person name="Yadav S."/>
            <person name="Yang S."/>
            <person name="Yang X."/>
            <person name="Yeager S."/>
            <person name="Yee E."/>
            <person name="Young G."/>
            <person name="Zainoun J."/>
            <person name="Zembeck L."/>
            <person name="Zimmer A."/>
            <person name="Zody M."/>
            <person name="Lander E."/>
        </authorList>
    </citation>
    <scope>NUCLEOTIDE SEQUENCE [LARGE SCALE GENOMIC DNA]</scope>
</reference>
<dbReference type="InterPro" id="IPR043216">
    <property type="entry name" value="PAP-like"/>
</dbReference>
<evidence type="ECO:0000256" key="2">
    <source>
        <dbReference type="ARBA" id="ARBA00008816"/>
    </source>
</evidence>
<evidence type="ECO:0000259" key="8">
    <source>
        <dbReference type="SMART" id="SM00014"/>
    </source>
</evidence>
<dbReference type="Ensembl" id="ENSCSAVT00000010584.1">
    <property type="protein sequence ID" value="ENSCSAVP00000010458.1"/>
    <property type="gene ID" value="ENSCSAVG00000006154.1"/>
</dbReference>
<reference evidence="9" key="2">
    <citation type="submission" date="2025-08" db="UniProtKB">
        <authorList>
            <consortium name="Ensembl"/>
        </authorList>
    </citation>
    <scope>IDENTIFICATION</scope>
</reference>
<evidence type="ECO:0000313" key="10">
    <source>
        <dbReference type="Proteomes" id="UP000007875"/>
    </source>
</evidence>
<accession>H2YYP7</accession>
<feature type="transmembrane region" description="Helical" evidence="7">
    <location>
        <begin position="104"/>
        <end position="126"/>
    </location>
</feature>
<dbReference type="InterPro" id="IPR036938">
    <property type="entry name" value="PAP2/HPO_sf"/>
</dbReference>